<evidence type="ECO:0000313" key="8">
    <source>
        <dbReference type="Proteomes" id="UP000548787"/>
    </source>
</evidence>
<accession>A0A7W1YG37</accession>
<dbReference type="AlphaFoldDB" id="A0A7W1YG37"/>
<feature type="binding site" evidence="5">
    <location>
        <position position="444"/>
    </location>
    <ligand>
        <name>substrate</name>
    </ligand>
</feature>
<protein>
    <recommendedName>
        <fullName evidence="4">Sucrose phosphorylase</fullName>
        <ecNumber evidence="4">2.4.1.7</ecNumber>
    </recommendedName>
    <alternativeName>
        <fullName evidence="4">Sucrose glucosyltransferase</fullName>
    </alternativeName>
</protein>
<gene>
    <name evidence="7" type="ORF">HPK16_07710</name>
</gene>
<evidence type="ECO:0000256" key="3">
    <source>
        <dbReference type="ARBA" id="ARBA00022679"/>
    </source>
</evidence>
<dbReference type="GO" id="GO:0005975">
    <property type="term" value="P:carbohydrate metabolic process"/>
    <property type="evidence" value="ECO:0007669"/>
    <property type="project" value="InterPro"/>
</dbReference>
<comment type="catalytic activity">
    <reaction evidence="4">
        <text>sucrose + phosphate = D-fructose + alpha-D-glucose 1-phosphate</text>
        <dbReference type="Rhea" id="RHEA:24048"/>
        <dbReference type="ChEBI" id="CHEBI:17992"/>
        <dbReference type="ChEBI" id="CHEBI:37721"/>
        <dbReference type="ChEBI" id="CHEBI:43474"/>
        <dbReference type="ChEBI" id="CHEBI:58601"/>
        <dbReference type="EC" id="2.4.1.7"/>
    </reaction>
</comment>
<dbReference type="Proteomes" id="UP000548787">
    <property type="component" value="Unassembled WGS sequence"/>
</dbReference>
<dbReference type="EC" id="2.4.1.7" evidence="4"/>
<evidence type="ECO:0000259" key="6">
    <source>
        <dbReference type="SMART" id="SM00642"/>
    </source>
</evidence>
<reference evidence="7 8" key="1">
    <citation type="submission" date="2020-05" db="EMBL/GenBank/DDBJ databases">
        <authorList>
            <person name="Carlin C.R."/>
        </authorList>
    </citation>
    <scope>NUCLEOTIDE SEQUENCE [LARGE SCALE GENOMIC DNA]</scope>
    <source>
        <strain evidence="7 8">FSL W9-0585</strain>
    </source>
</reference>
<sequence length="552" mass="62594">MKRSDLNKQLNDHIATLFNEPKRSDISNRLAKLIDAQEQQTIPQAAALNEQNIYLITYGDSIQSPGQKPLQALRIMLDETVADIISDVHLLPMFPYTSDDGFSVTDYLQIHPELGDWSDIDDLAGNYRLMYDFVANHMSESSDWFQQFLQGKPGFEHAFVEKEPGFDATNVVRPRTSPLFHTYGTTEKQVWSTFSKDQVDVNIQDPEMFIRLTETLLVYITRGATSIRLDAIGFLWKESGTTCIHLRQTHTVIQIWRLLTDYFAPNAQIITETNVPHKENISYFGDGTNEAHQVYQFPLPPLTLHAFTTHDATHLTSWAKTITPMSKTATYFNFLASHDGIGMRPTEGILTDTDREKLAEKVIQNGGQISYKNNPDGSKSIYELNINYSDALRNTGESDERAIQKMLAAHHILFSVMGVPAIYYHSLFGSRNDKKAAETSGIPRRINREKLDLATLQSELETNPYRQAIFTGLEKLAKVRQAEAAFDPYQPQEVIPSDSRVFALKRGDVYCYTNVSDQVVTIEKAGTENLLTGEQIRDGKYDLPPYGYAWIK</sequence>
<comment type="caution">
    <text evidence="7">The sequence shown here is derived from an EMBL/GenBank/DDBJ whole genome shotgun (WGS) entry which is preliminary data.</text>
</comment>
<evidence type="ECO:0000256" key="1">
    <source>
        <dbReference type="ARBA" id="ARBA00008452"/>
    </source>
</evidence>
<organism evidence="7 8">
    <name type="scientific">Listeria rustica</name>
    <dbReference type="NCBI Taxonomy" id="2713503"/>
    <lineage>
        <taxon>Bacteria</taxon>
        <taxon>Bacillati</taxon>
        <taxon>Bacillota</taxon>
        <taxon>Bacilli</taxon>
        <taxon>Bacillales</taxon>
        <taxon>Listeriaceae</taxon>
        <taxon>Listeria</taxon>
    </lineage>
</organism>
<feature type="binding site" evidence="5">
    <location>
        <position position="137"/>
    </location>
    <ligand>
        <name>substrate</name>
    </ligand>
</feature>
<evidence type="ECO:0000256" key="2">
    <source>
        <dbReference type="ARBA" id="ARBA00022676"/>
    </source>
</evidence>
<keyword evidence="3 4" id="KW-0808">Transferase</keyword>
<keyword evidence="8" id="KW-1185">Reference proteome</keyword>
<dbReference type="GO" id="GO:0009018">
    <property type="term" value="F:sucrose phosphorylase activity"/>
    <property type="evidence" value="ECO:0007669"/>
    <property type="project" value="UniProtKB-EC"/>
</dbReference>
<proteinExistence type="inferred from homology"/>
<feature type="domain" description="Glycosyl hydrolase family 13 catalytic" evidence="6">
    <location>
        <begin position="40"/>
        <end position="455"/>
    </location>
</feature>
<feature type="binding site" evidence="5">
    <location>
        <begin position="228"/>
        <end position="230"/>
    </location>
    <ligand>
        <name>substrate</name>
    </ligand>
</feature>
<dbReference type="InterPro" id="IPR033746">
    <property type="entry name" value="GGa_phosphorylase"/>
</dbReference>
<feature type="binding site" evidence="5">
    <location>
        <begin position="338"/>
        <end position="339"/>
    </location>
    <ligand>
        <name>substrate</name>
    </ligand>
</feature>
<dbReference type="PIRSF" id="PIRSF003059">
    <property type="entry name" value="Sucrose_phosphorylase"/>
    <property type="match status" value="1"/>
</dbReference>
<dbReference type="Pfam" id="PF00128">
    <property type="entry name" value="Alpha-amylase"/>
    <property type="match status" value="1"/>
</dbReference>
<name>A0A7W1YG37_9LIST</name>
<dbReference type="EMBL" id="JABJVM010000006">
    <property type="protein sequence ID" value="MBA3926224.1"/>
    <property type="molecule type" value="Genomic_DNA"/>
</dbReference>
<evidence type="ECO:0000256" key="5">
    <source>
        <dbReference type="PIRSR" id="PIRSR003059-2"/>
    </source>
</evidence>
<dbReference type="SMART" id="SM00642">
    <property type="entry name" value="Aamy"/>
    <property type="match status" value="1"/>
</dbReference>
<evidence type="ECO:0000256" key="4">
    <source>
        <dbReference type="PIRNR" id="PIRNR003059"/>
    </source>
</evidence>
<keyword evidence="2 4" id="KW-0328">Glycosyltransferase</keyword>
<evidence type="ECO:0000313" key="7">
    <source>
        <dbReference type="EMBL" id="MBA3926224.1"/>
    </source>
</evidence>
<dbReference type="CDD" id="cd11356">
    <property type="entry name" value="AmyAc_Sucrose_phosphorylase-like_1"/>
    <property type="match status" value="1"/>
</dbReference>
<dbReference type="InterPro" id="IPR006047">
    <property type="entry name" value="GH13_cat_dom"/>
</dbReference>
<dbReference type="PANTHER" id="PTHR38784:SF1">
    <property type="entry name" value="SUCROSE PHOSPHORYLASE"/>
    <property type="match status" value="1"/>
</dbReference>
<feature type="binding site" evidence="5">
    <location>
        <position position="99"/>
    </location>
    <ligand>
        <name>substrate</name>
    </ligand>
</feature>
<reference evidence="7 8" key="2">
    <citation type="submission" date="2020-08" db="EMBL/GenBank/DDBJ databases">
        <title>Listeria ohnekaius sp. nov. and Listeria portnoyii sp. nov. isolated from non-agricultural and natural environments.</title>
        <authorList>
            <person name="Weller D."/>
            <person name="Belias A.M."/>
            <person name="Liao J."/>
            <person name="Guo S."/>
            <person name="Orsi R.H."/>
            <person name="Wiedmann M."/>
        </authorList>
    </citation>
    <scope>NUCLEOTIDE SEQUENCE [LARGE SCALE GENOMIC DNA]</scope>
    <source>
        <strain evidence="7 8">FSL W9-0585</strain>
    </source>
</reference>
<dbReference type="InterPro" id="IPR017853">
    <property type="entry name" value="GH"/>
</dbReference>
<dbReference type="Gene3D" id="3.20.20.80">
    <property type="entry name" value="Glycosidases"/>
    <property type="match status" value="1"/>
</dbReference>
<dbReference type="RefSeq" id="WP_181676414.1">
    <property type="nucleotide sequence ID" value="NZ_JABJVM010000006.1"/>
</dbReference>
<dbReference type="PANTHER" id="PTHR38784">
    <property type="entry name" value="SUCROSE PHOSPHORYLASE"/>
    <property type="match status" value="1"/>
</dbReference>
<dbReference type="SUPFAM" id="SSF51445">
    <property type="entry name" value="(Trans)glycosidases"/>
    <property type="match status" value="1"/>
</dbReference>
<dbReference type="InterPro" id="IPR045857">
    <property type="entry name" value="O16G_dom_2"/>
</dbReference>
<comment type="similarity">
    <text evidence="1 4">Belongs to the glycosyl hydrolase 13 family. Sucrose phosphorylase subfamily.</text>
</comment>
<dbReference type="Gene3D" id="3.90.400.10">
    <property type="entry name" value="Oligo-1,6-glucosidase, Domain 2"/>
    <property type="match status" value="1"/>
</dbReference>
<dbReference type="InterPro" id="IPR016377">
    <property type="entry name" value="Sucrose_GGa_phosphorylase-rel"/>
</dbReference>